<gene>
    <name evidence="2" type="ORF">LCGC14_1319480</name>
</gene>
<accession>A0A0F9L584</accession>
<protein>
    <submittedName>
        <fullName evidence="2">Uncharacterized protein</fullName>
    </submittedName>
</protein>
<evidence type="ECO:0000256" key="1">
    <source>
        <dbReference type="SAM" id="MobiDB-lite"/>
    </source>
</evidence>
<sequence length="68" mass="7764">MKPEQIQELRHSLATPQVERNAEEIVRLIWLTSVMTDELQQKLETLQPAHDPDPEPAPASKPAKTPRK</sequence>
<dbReference type="AlphaFoldDB" id="A0A0F9L584"/>
<reference evidence="2" key="1">
    <citation type="journal article" date="2015" name="Nature">
        <title>Complex archaea that bridge the gap between prokaryotes and eukaryotes.</title>
        <authorList>
            <person name="Spang A."/>
            <person name="Saw J.H."/>
            <person name="Jorgensen S.L."/>
            <person name="Zaremba-Niedzwiedzka K."/>
            <person name="Martijn J."/>
            <person name="Lind A.E."/>
            <person name="van Eijk R."/>
            <person name="Schleper C."/>
            <person name="Guy L."/>
            <person name="Ettema T.J."/>
        </authorList>
    </citation>
    <scope>NUCLEOTIDE SEQUENCE</scope>
</reference>
<feature type="region of interest" description="Disordered" evidence="1">
    <location>
        <begin position="44"/>
        <end position="68"/>
    </location>
</feature>
<evidence type="ECO:0000313" key="2">
    <source>
        <dbReference type="EMBL" id="KKM82451.1"/>
    </source>
</evidence>
<organism evidence="2">
    <name type="scientific">marine sediment metagenome</name>
    <dbReference type="NCBI Taxonomy" id="412755"/>
    <lineage>
        <taxon>unclassified sequences</taxon>
        <taxon>metagenomes</taxon>
        <taxon>ecological metagenomes</taxon>
    </lineage>
</organism>
<comment type="caution">
    <text evidence="2">The sequence shown here is derived from an EMBL/GenBank/DDBJ whole genome shotgun (WGS) entry which is preliminary data.</text>
</comment>
<dbReference type="EMBL" id="LAZR01007861">
    <property type="protein sequence ID" value="KKM82451.1"/>
    <property type="molecule type" value="Genomic_DNA"/>
</dbReference>
<proteinExistence type="predicted"/>
<name>A0A0F9L584_9ZZZZ</name>